<organism evidence="1">
    <name type="scientific">Brassica napus</name>
    <name type="common">Rape</name>
    <dbReference type="NCBI Taxonomy" id="3708"/>
    <lineage>
        <taxon>Eukaryota</taxon>
        <taxon>Viridiplantae</taxon>
        <taxon>Streptophyta</taxon>
        <taxon>Embryophyta</taxon>
        <taxon>Tracheophyta</taxon>
        <taxon>Spermatophyta</taxon>
        <taxon>Magnoliopsida</taxon>
        <taxon>eudicotyledons</taxon>
        <taxon>Gunneridae</taxon>
        <taxon>Pentapetalae</taxon>
        <taxon>rosids</taxon>
        <taxon>malvids</taxon>
        <taxon>Brassicales</taxon>
        <taxon>Brassicaceae</taxon>
        <taxon>Brassiceae</taxon>
        <taxon>Brassica</taxon>
    </lineage>
</organism>
<evidence type="ECO:0000313" key="1">
    <source>
        <dbReference type="EMBL" id="CAF1849384.1"/>
    </source>
</evidence>
<reference evidence="1" key="1">
    <citation type="submission" date="2021-01" db="EMBL/GenBank/DDBJ databases">
        <authorList>
            <consortium name="Genoscope - CEA"/>
            <person name="William W."/>
        </authorList>
    </citation>
    <scope>NUCLEOTIDE SEQUENCE</scope>
</reference>
<dbReference type="Proteomes" id="UP001295469">
    <property type="component" value="Chromosome C04"/>
</dbReference>
<name>A0A816JYH3_BRANA</name>
<protein>
    <submittedName>
        <fullName evidence="1">(rape) hypothetical protein</fullName>
    </submittedName>
</protein>
<gene>
    <name evidence="1" type="ORF">DARMORV10_C04P35040.1</name>
</gene>
<dbReference type="AlphaFoldDB" id="A0A816JYH3"/>
<dbReference type="EMBL" id="HG994368">
    <property type="protein sequence ID" value="CAF1849384.1"/>
    <property type="molecule type" value="Genomic_DNA"/>
</dbReference>
<sequence length="66" mass="7673">MSLLSRFWTLVLRRCEGSRCLCSSVALVPRLRSHFQLFSRRVSMASAFRTHSDGAWTEQRVPLVEF</sequence>
<accession>A0A816JYH3</accession>
<proteinExistence type="predicted"/>